<evidence type="ECO:0000313" key="2">
    <source>
        <dbReference type="WBParaSite" id="Smp_333850.1"/>
    </source>
</evidence>
<protein>
    <submittedName>
        <fullName evidence="2">Uncharacterized protein</fullName>
    </submittedName>
</protein>
<dbReference type="AlphaFoldDB" id="A0A5K4FCE4"/>
<proteinExistence type="predicted"/>
<name>A0A5K4FCE4_SCHMA</name>
<reference evidence="2" key="2">
    <citation type="submission" date="2019-11" db="UniProtKB">
        <authorList>
            <consortium name="WormBaseParasite"/>
        </authorList>
    </citation>
    <scope>IDENTIFICATION</scope>
    <source>
        <strain evidence="2">Puerto Rican</strain>
    </source>
</reference>
<evidence type="ECO:0000313" key="1">
    <source>
        <dbReference type="Proteomes" id="UP000008854"/>
    </source>
</evidence>
<dbReference type="InParanoid" id="A0A5K4FCE4"/>
<reference evidence="1" key="1">
    <citation type="journal article" date="2012" name="PLoS Negl. Trop. Dis.">
        <title>A systematically improved high quality genome and transcriptome of the human blood fluke Schistosoma mansoni.</title>
        <authorList>
            <person name="Protasio A.V."/>
            <person name="Tsai I.J."/>
            <person name="Babbage A."/>
            <person name="Nichol S."/>
            <person name="Hunt M."/>
            <person name="Aslett M.A."/>
            <person name="De Silva N."/>
            <person name="Velarde G.S."/>
            <person name="Anderson T.J."/>
            <person name="Clark R.C."/>
            <person name="Davidson C."/>
            <person name="Dillon G.P."/>
            <person name="Holroyd N.E."/>
            <person name="LoVerde P.T."/>
            <person name="Lloyd C."/>
            <person name="McQuillan J."/>
            <person name="Oliveira G."/>
            <person name="Otto T.D."/>
            <person name="Parker-Manuel S.J."/>
            <person name="Quail M.A."/>
            <person name="Wilson R.A."/>
            <person name="Zerlotini A."/>
            <person name="Dunne D.W."/>
            <person name="Berriman M."/>
        </authorList>
    </citation>
    <scope>NUCLEOTIDE SEQUENCE [LARGE SCALE GENOMIC DNA]</scope>
    <source>
        <strain evidence="1">Puerto Rican</strain>
    </source>
</reference>
<keyword evidence="1" id="KW-1185">Reference proteome</keyword>
<dbReference type="Proteomes" id="UP000008854">
    <property type="component" value="Unassembled WGS sequence"/>
</dbReference>
<organism evidence="1 2">
    <name type="scientific">Schistosoma mansoni</name>
    <name type="common">Blood fluke</name>
    <dbReference type="NCBI Taxonomy" id="6183"/>
    <lineage>
        <taxon>Eukaryota</taxon>
        <taxon>Metazoa</taxon>
        <taxon>Spiralia</taxon>
        <taxon>Lophotrochozoa</taxon>
        <taxon>Platyhelminthes</taxon>
        <taxon>Trematoda</taxon>
        <taxon>Digenea</taxon>
        <taxon>Strigeidida</taxon>
        <taxon>Schistosomatoidea</taxon>
        <taxon>Schistosomatidae</taxon>
        <taxon>Schistosoma</taxon>
    </lineage>
</organism>
<sequence>MVYLISASRKSKFIQIKVSFFVLFWIKKKFAVPLYCNNEYGILILALHSTRYCLSMSCSSNLVSMSFTTRLCGES</sequence>
<dbReference type="WBParaSite" id="Smp_333850.1">
    <property type="protein sequence ID" value="Smp_333850.1"/>
    <property type="gene ID" value="Smp_333850"/>
</dbReference>
<accession>A0A5K4FCE4</accession>